<evidence type="ECO:0000313" key="1">
    <source>
        <dbReference type="EMBL" id="CAH1988804.1"/>
    </source>
</evidence>
<accession>A0A9P0L6G3</accession>
<dbReference type="EMBL" id="CAKOFQ010007051">
    <property type="protein sequence ID" value="CAH1988804.1"/>
    <property type="molecule type" value="Genomic_DNA"/>
</dbReference>
<comment type="caution">
    <text evidence="1">The sequence shown here is derived from an EMBL/GenBank/DDBJ whole genome shotgun (WGS) entry which is preliminary data.</text>
</comment>
<organism evidence="1 2">
    <name type="scientific">Acanthoscelides obtectus</name>
    <name type="common">Bean weevil</name>
    <name type="synonym">Bruchus obtectus</name>
    <dbReference type="NCBI Taxonomy" id="200917"/>
    <lineage>
        <taxon>Eukaryota</taxon>
        <taxon>Metazoa</taxon>
        <taxon>Ecdysozoa</taxon>
        <taxon>Arthropoda</taxon>
        <taxon>Hexapoda</taxon>
        <taxon>Insecta</taxon>
        <taxon>Pterygota</taxon>
        <taxon>Neoptera</taxon>
        <taxon>Endopterygota</taxon>
        <taxon>Coleoptera</taxon>
        <taxon>Polyphaga</taxon>
        <taxon>Cucujiformia</taxon>
        <taxon>Chrysomeloidea</taxon>
        <taxon>Chrysomelidae</taxon>
        <taxon>Bruchinae</taxon>
        <taxon>Bruchini</taxon>
        <taxon>Acanthoscelides</taxon>
    </lineage>
</organism>
<dbReference type="AlphaFoldDB" id="A0A9P0L6G3"/>
<dbReference type="Proteomes" id="UP001152888">
    <property type="component" value="Unassembled WGS sequence"/>
</dbReference>
<gene>
    <name evidence="1" type="ORF">ACAOBT_LOCUS18669</name>
</gene>
<protein>
    <submittedName>
        <fullName evidence="1">Uncharacterized protein</fullName>
    </submittedName>
</protein>
<reference evidence="1" key="1">
    <citation type="submission" date="2022-03" db="EMBL/GenBank/DDBJ databases">
        <authorList>
            <person name="Sayadi A."/>
        </authorList>
    </citation>
    <scope>NUCLEOTIDE SEQUENCE</scope>
</reference>
<name>A0A9P0L6G3_ACAOB</name>
<evidence type="ECO:0000313" key="2">
    <source>
        <dbReference type="Proteomes" id="UP001152888"/>
    </source>
</evidence>
<keyword evidence="2" id="KW-1185">Reference proteome</keyword>
<proteinExistence type="predicted"/>
<sequence>MHNIGRMLQVLVEGANVDNLSELDMAILGTAAVFEDTELQIPFSNQLLHLQLLSHHQI</sequence>